<keyword evidence="2" id="KW-1185">Reference proteome</keyword>
<protein>
    <submittedName>
        <fullName evidence="1">Uncharacterized protein</fullName>
    </submittedName>
</protein>
<comment type="caution">
    <text evidence="1">The sequence shown here is derived from an EMBL/GenBank/DDBJ whole genome shotgun (WGS) entry which is preliminary data.</text>
</comment>
<dbReference type="AlphaFoldDB" id="A0AAV2ZIL0"/>
<dbReference type="Pfam" id="PF14223">
    <property type="entry name" value="Retrotran_gag_2"/>
    <property type="match status" value="1"/>
</dbReference>
<gene>
    <name evidence="1" type="ORF">N0F65_011111</name>
</gene>
<reference evidence="1" key="2">
    <citation type="journal article" date="2023" name="Microbiol Resour">
        <title>Decontamination and Annotation of the Draft Genome Sequence of the Oomycete Lagenidium giganteum ARSEF 373.</title>
        <authorList>
            <person name="Morgan W.R."/>
            <person name="Tartar A."/>
        </authorList>
    </citation>
    <scope>NUCLEOTIDE SEQUENCE</scope>
    <source>
        <strain evidence="1">ARSEF 373</strain>
    </source>
</reference>
<evidence type="ECO:0000313" key="2">
    <source>
        <dbReference type="Proteomes" id="UP001146120"/>
    </source>
</evidence>
<dbReference type="EMBL" id="DAKRPA010000007">
    <property type="protein sequence ID" value="DBA04563.1"/>
    <property type="molecule type" value="Genomic_DNA"/>
</dbReference>
<name>A0AAV2ZIL0_9STRA</name>
<accession>A0AAV2ZIL0</accession>
<organism evidence="1 2">
    <name type="scientific">Lagenidium giganteum</name>
    <dbReference type="NCBI Taxonomy" id="4803"/>
    <lineage>
        <taxon>Eukaryota</taxon>
        <taxon>Sar</taxon>
        <taxon>Stramenopiles</taxon>
        <taxon>Oomycota</taxon>
        <taxon>Peronosporomycetes</taxon>
        <taxon>Pythiales</taxon>
        <taxon>Pythiaceae</taxon>
    </lineage>
</organism>
<proteinExistence type="predicted"/>
<reference evidence="1" key="1">
    <citation type="submission" date="2022-11" db="EMBL/GenBank/DDBJ databases">
        <authorList>
            <person name="Morgan W.R."/>
            <person name="Tartar A."/>
        </authorList>
    </citation>
    <scope>NUCLEOTIDE SEQUENCE</scope>
    <source>
        <strain evidence="1">ARSEF 373</strain>
    </source>
</reference>
<evidence type="ECO:0000313" key="1">
    <source>
        <dbReference type="EMBL" id="DBA04563.1"/>
    </source>
</evidence>
<dbReference type="Proteomes" id="UP001146120">
    <property type="component" value="Unassembled WGS sequence"/>
</dbReference>
<sequence length="224" mass="25090">MRLIGATLPTDKFQQVDHLTTGTNMWESTCEIYEKRSDPTIRESIIVKKSDELQALKCSRAEDIDVHLARMFRLRTELAGYNYNVHDINMKEMMLKSLPDLYEFEQLRRAIKGVFHTLLEQLLLTSEQPTNDGAAGRANEHGVLRGAAPTTSSCSQKTPHTLFSGAAAPPTIHSNVTEVANGMDAERGRLFACLHCMRIRAQIPRSGVIAASSQKYGPTYQPQW</sequence>